<evidence type="ECO:0000256" key="1">
    <source>
        <dbReference type="ARBA" id="ARBA00010617"/>
    </source>
</evidence>
<dbReference type="PANTHER" id="PTHR47955">
    <property type="entry name" value="CYTOCHROME P450 FAMILY 71 PROTEIN"/>
    <property type="match status" value="1"/>
</dbReference>
<evidence type="ECO:0000256" key="5">
    <source>
        <dbReference type="ARBA" id="ARBA00023004"/>
    </source>
</evidence>
<evidence type="ECO:0000313" key="6">
    <source>
        <dbReference type="EMBL" id="CAL1375041.1"/>
    </source>
</evidence>
<keyword evidence="7" id="KW-1185">Reference proteome</keyword>
<keyword evidence="2" id="KW-0349">Heme</keyword>
<accession>A0AAV2DN09</accession>
<evidence type="ECO:0000256" key="2">
    <source>
        <dbReference type="ARBA" id="ARBA00022617"/>
    </source>
</evidence>
<dbReference type="Gene3D" id="1.10.630.10">
    <property type="entry name" value="Cytochrome P450"/>
    <property type="match status" value="1"/>
</dbReference>
<dbReference type="EMBL" id="OZ034816">
    <property type="protein sequence ID" value="CAL1375041.1"/>
    <property type="molecule type" value="Genomic_DNA"/>
</dbReference>
<reference evidence="6 7" key="1">
    <citation type="submission" date="2024-04" db="EMBL/GenBank/DDBJ databases">
        <authorList>
            <person name="Fracassetti M."/>
        </authorList>
    </citation>
    <scope>NUCLEOTIDE SEQUENCE [LARGE SCALE GENOMIC DNA]</scope>
</reference>
<dbReference type="Proteomes" id="UP001497516">
    <property type="component" value="Chromosome 3"/>
</dbReference>
<dbReference type="GO" id="GO:0020037">
    <property type="term" value="F:heme binding"/>
    <property type="evidence" value="ECO:0007669"/>
    <property type="project" value="InterPro"/>
</dbReference>
<dbReference type="GO" id="GO:0005506">
    <property type="term" value="F:iron ion binding"/>
    <property type="evidence" value="ECO:0007669"/>
    <property type="project" value="InterPro"/>
</dbReference>
<dbReference type="GO" id="GO:0016705">
    <property type="term" value="F:oxidoreductase activity, acting on paired donors, with incorporation or reduction of molecular oxygen"/>
    <property type="evidence" value="ECO:0007669"/>
    <property type="project" value="InterPro"/>
</dbReference>
<sequence>MAHKDDPHVMGLQLGELSYVVVSSPEAAGEVMKTHDLSFATRPWFQATVVVCPWRRTTPTGSRCGKSAWSSC</sequence>
<protein>
    <recommendedName>
        <fullName evidence="8">Uroporphyrinogen-III synthase</fullName>
    </recommendedName>
</protein>
<name>A0AAV2DN09_9ROSI</name>
<dbReference type="GO" id="GO:0004497">
    <property type="term" value="F:monooxygenase activity"/>
    <property type="evidence" value="ECO:0007669"/>
    <property type="project" value="InterPro"/>
</dbReference>
<dbReference type="SUPFAM" id="SSF48264">
    <property type="entry name" value="Cytochrome P450"/>
    <property type="match status" value="1"/>
</dbReference>
<evidence type="ECO:0008006" key="8">
    <source>
        <dbReference type="Google" id="ProtNLM"/>
    </source>
</evidence>
<comment type="similarity">
    <text evidence="1">Belongs to the cytochrome P450 family.</text>
</comment>
<gene>
    <name evidence="6" type="ORF">LTRI10_LOCUS16867</name>
</gene>
<proteinExistence type="inferred from homology"/>
<dbReference type="InterPro" id="IPR036396">
    <property type="entry name" value="Cyt_P450_sf"/>
</dbReference>
<keyword evidence="5" id="KW-0408">Iron</keyword>
<dbReference type="AlphaFoldDB" id="A0AAV2DN09"/>
<evidence type="ECO:0000256" key="3">
    <source>
        <dbReference type="ARBA" id="ARBA00022723"/>
    </source>
</evidence>
<organism evidence="6 7">
    <name type="scientific">Linum trigynum</name>
    <dbReference type="NCBI Taxonomy" id="586398"/>
    <lineage>
        <taxon>Eukaryota</taxon>
        <taxon>Viridiplantae</taxon>
        <taxon>Streptophyta</taxon>
        <taxon>Embryophyta</taxon>
        <taxon>Tracheophyta</taxon>
        <taxon>Spermatophyta</taxon>
        <taxon>Magnoliopsida</taxon>
        <taxon>eudicotyledons</taxon>
        <taxon>Gunneridae</taxon>
        <taxon>Pentapetalae</taxon>
        <taxon>rosids</taxon>
        <taxon>fabids</taxon>
        <taxon>Malpighiales</taxon>
        <taxon>Linaceae</taxon>
        <taxon>Linum</taxon>
    </lineage>
</organism>
<evidence type="ECO:0000256" key="4">
    <source>
        <dbReference type="ARBA" id="ARBA00023002"/>
    </source>
</evidence>
<dbReference type="PANTHER" id="PTHR47955:SF8">
    <property type="entry name" value="CYTOCHROME P450 71D11-LIKE"/>
    <property type="match status" value="1"/>
</dbReference>
<evidence type="ECO:0000313" key="7">
    <source>
        <dbReference type="Proteomes" id="UP001497516"/>
    </source>
</evidence>
<keyword evidence="4" id="KW-0560">Oxidoreductase</keyword>
<keyword evidence="3" id="KW-0479">Metal-binding</keyword>